<sequence>MRKILLYIVPLTFILASLTLMTSGGWLKEPRSDQDELLQSVQSIEEHVQRENWQEAKRKHAYTKRAWTIVTKRIQFSVGKDTLSEVNQVLSRMEGAIEAEDANATLIEIYSFYEFWQELG</sequence>
<name>A0A0B0IIY5_9BACI</name>
<gene>
    <name evidence="1" type="ORF">LQ50_12090</name>
</gene>
<comment type="caution">
    <text evidence="1">The sequence shown here is derived from an EMBL/GenBank/DDBJ whole genome shotgun (WGS) entry which is preliminary data.</text>
</comment>
<dbReference type="OrthoDB" id="1739442at2"/>
<evidence type="ECO:0000313" key="2">
    <source>
        <dbReference type="Proteomes" id="UP000030832"/>
    </source>
</evidence>
<dbReference type="InterPro" id="IPR025373">
    <property type="entry name" value="DUF4363"/>
</dbReference>
<dbReference type="Pfam" id="PF14276">
    <property type="entry name" value="DUF4363"/>
    <property type="match status" value="1"/>
</dbReference>
<reference evidence="1 2" key="1">
    <citation type="submission" date="2014-09" db="EMBL/GenBank/DDBJ databases">
        <title>Genome sequencing and annotation of Bacillus Okhensis strain Kh10-101T.</title>
        <authorList>
            <person name="Prakash J.S."/>
        </authorList>
    </citation>
    <scope>NUCLEOTIDE SEQUENCE [LARGE SCALE GENOMIC DNA]</scope>
    <source>
        <strain evidence="2">Kh10-101T</strain>
    </source>
</reference>
<dbReference type="AlphaFoldDB" id="A0A0B0IIY5"/>
<protein>
    <recommendedName>
        <fullName evidence="3">DUF4363 family protein</fullName>
    </recommendedName>
</protein>
<evidence type="ECO:0000313" key="1">
    <source>
        <dbReference type="EMBL" id="KHF40019.1"/>
    </source>
</evidence>
<accession>A0A0B0IIY5</accession>
<evidence type="ECO:0008006" key="3">
    <source>
        <dbReference type="Google" id="ProtNLM"/>
    </source>
</evidence>
<dbReference type="Proteomes" id="UP000030832">
    <property type="component" value="Unassembled WGS sequence"/>
</dbReference>
<organism evidence="1 2">
    <name type="scientific">Halalkalibacter okhensis</name>
    <dbReference type="NCBI Taxonomy" id="333138"/>
    <lineage>
        <taxon>Bacteria</taxon>
        <taxon>Bacillati</taxon>
        <taxon>Bacillota</taxon>
        <taxon>Bacilli</taxon>
        <taxon>Bacillales</taxon>
        <taxon>Bacillaceae</taxon>
        <taxon>Halalkalibacter</taxon>
    </lineage>
</organism>
<dbReference type="RefSeq" id="WP_034629171.1">
    <property type="nucleotide sequence ID" value="NZ_JRJU01000013.1"/>
</dbReference>
<proteinExistence type="predicted"/>
<keyword evidence="2" id="KW-1185">Reference proteome</keyword>
<dbReference type="eggNOG" id="ENOG5033A1Z">
    <property type="taxonomic scope" value="Bacteria"/>
</dbReference>
<dbReference type="EMBL" id="JRJU01000013">
    <property type="protein sequence ID" value="KHF40019.1"/>
    <property type="molecule type" value="Genomic_DNA"/>
</dbReference>